<name>A0A9P1DZ02_CUSEU</name>
<protein>
    <submittedName>
        <fullName evidence="1">Uncharacterized protein</fullName>
    </submittedName>
</protein>
<dbReference type="OrthoDB" id="10623469at2759"/>
<proteinExistence type="predicted"/>
<reference evidence="1" key="1">
    <citation type="submission" date="2022-07" db="EMBL/GenBank/DDBJ databases">
        <authorList>
            <person name="Macas J."/>
            <person name="Novak P."/>
            <person name="Neumann P."/>
        </authorList>
    </citation>
    <scope>NUCLEOTIDE SEQUENCE</scope>
</reference>
<gene>
    <name evidence="1" type="ORF">CEURO_LOCUS1907</name>
</gene>
<comment type="caution">
    <text evidence="1">The sequence shown here is derived from an EMBL/GenBank/DDBJ whole genome shotgun (WGS) entry which is preliminary data.</text>
</comment>
<evidence type="ECO:0000313" key="1">
    <source>
        <dbReference type="EMBL" id="CAH9062464.1"/>
    </source>
</evidence>
<organism evidence="1 2">
    <name type="scientific">Cuscuta europaea</name>
    <name type="common">European dodder</name>
    <dbReference type="NCBI Taxonomy" id="41803"/>
    <lineage>
        <taxon>Eukaryota</taxon>
        <taxon>Viridiplantae</taxon>
        <taxon>Streptophyta</taxon>
        <taxon>Embryophyta</taxon>
        <taxon>Tracheophyta</taxon>
        <taxon>Spermatophyta</taxon>
        <taxon>Magnoliopsida</taxon>
        <taxon>eudicotyledons</taxon>
        <taxon>Gunneridae</taxon>
        <taxon>Pentapetalae</taxon>
        <taxon>asterids</taxon>
        <taxon>lamiids</taxon>
        <taxon>Solanales</taxon>
        <taxon>Convolvulaceae</taxon>
        <taxon>Cuscuteae</taxon>
        <taxon>Cuscuta</taxon>
        <taxon>Cuscuta subgen. Cuscuta</taxon>
    </lineage>
</organism>
<keyword evidence="2" id="KW-1185">Reference proteome</keyword>
<dbReference type="EMBL" id="CAMAPE010000004">
    <property type="protein sequence ID" value="CAH9062464.1"/>
    <property type="molecule type" value="Genomic_DNA"/>
</dbReference>
<dbReference type="Proteomes" id="UP001152484">
    <property type="component" value="Unassembled WGS sequence"/>
</dbReference>
<sequence>MDLFLTLCRSSDSRNGSGQLPHNKYGSSEPVVVVKIDDEVRFNAIPGRPKSKKLPINGAAGGPEIKVQAKFIYHYTYKVINEVQKPERMYGAGDKVLDVLM</sequence>
<evidence type="ECO:0000313" key="2">
    <source>
        <dbReference type="Proteomes" id="UP001152484"/>
    </source>
</evidence>
<dbReference type="AlphaFoldDB" id="A0A9P1DZ02"/>
<accession>A0A9P1DZ02</accession>